<dbReference type="PANTHER" id="PTHR33048:SF92">
    <property type="entry name" value="INTEGRAL MEMBRANE PROTEIN"/>
    <property type="match status" value="1"/>
</dbReference>
<keyword evidence="2 6" id="KW-0812">Transmembrane</keyword>
<gene>
    <name evidence="8" type="ORF">BJX67DRAFT_354949</name>
</gene>
<organism evidence="8 9">
    <name type="scientific">Aspergillus lucknowensis</name>
    <dbReference type="NCBI Taxonomy" id="176173"/>
    <lineage>
        <taxon>Eukaryota</taxon>
        <taxon>Fungi</taxon>
        <taxon>Dikarya</taxon>
        <taxon>Ascomycota</taxon>
        <taxon>Pezizomycotina</taxon>
        <taxon>Eurotiomycetes</taxon>
        <taxon>Eurotiomycetidae</taxon>
        <taxon>Eurotiales</taxon>
        <taxon>Aspergillaceae</taxon>
        <taxon>Aspergillus</taxon>
        <taxon>Aspergillus subgen. Nidulantes</taxon>
    </lineage>
</organism>
<comment type="similarity">
    <text evidence="5">Belongs to the SAT4 family.</text>
</comment>
<feature type="transmembrane region" description="Helical" evidence="6">
    <location>
        <begin position="93"/>
        <end position="115"/>
    </location>
</feature>
<evidence type="ECO:0000313" key="8">
    <source>
        <dbReference type="EMBL" id="KAL2866494.1"/>
    </source>
</evidence>
<evidence type="ECO:0000256" key="4">
    <source>
        <dbReference type="ARBA" id="ARBA00023136"/>
    </source>
</evidence>
<feature type="transmembrane region" description="Helical" evidence="6">
    <location>
        <begin position="6"/>
        <end position="26"/>
    </location>
</feature>
<evidence type="ECO:0000256" key="6">
    <source>
        <dbReference type="SAM" id="Phobius"/>
    </source>
</evidence>
<name>A0ABR4LPP0_9EURO</name>
<feature type="transmembrane region" description="Helical" evidence="6">
    <location>
        <begin position="170"/>
        <end position="194"/>
    </location>
</feature>
<evidence type="ECO:0000256" key="1">
    <source>
        <dbReference type="ARBA" id="ARBA00004141"/>
    </source>
</evidence>
<keyword evidence="9" id="KW-1185">Reference proteome</keyword>
<evidence type="ECO:0000256" key="2">
    <source>
        <dbReference type="ARBA" id="ARBA00022692"/>
    </source>
</evidence>
<feature type="transmembrane region" description="Helical" evidence="6">
    <location>
        <begin position="127"/>
        <end position="150"/>
    </location>
</feature>
<dbReference type="InterPro" id="IPR052337">
    <property type="entry name" value="SAT4-like"/>
</dbReference>
<dbReference type="Proteomes" id="UP001610432">
    <property type="component" value="Unassembled WGS sequence"/>
</dbReference>
<evidence type="ECO:0000256" key="5">
    <source>
        <dbReference type="ARBA" id="ARBA00038359"/>
    </source>
</evidence>
<dbReference type="InterPro" id="IPR049326">
    <property type="entry name" value="Rhodopsin_dom_fungi"/>
</dbReference>
<reference evidence="8 9" key="1">
    <citation type="submission" date="2024-07" db="EMBL/GenBank/DDBJ databases">
        <title>Section-level genome sequencing and comparative genomics of Aspergillus sections Usti and Cavernicolus.</title>
        <authorList>
            <consortium name="Lawrence Berkeley National Laboratory"/>
            <person name="Nybo J.L."/>
            <person name="Vesth T.C."/>
            <person name="Theobald S."/>
            <person name="Frisvad J.C."/>
            <person name="Larsen T.O."/>
            <person name="Kjaerboelling I."/>
            <person name="Rothschild-Mancinelli K."/>
            <person name="Lyhne E.K."/>
            <person name="Kogle M.E."/>
            <person name="Barry K."/>
            <person name="Clum A."/>
            <person name="Na H."/>
            <person name="Ledsgaard L."/>
            <person name="Lin J."/>
            <person name="Lipzen A."/>
            <person name="Kuo A."/>
            <person name="Riley R."/>
            <person name="Mondo S."/>
            <person name="Labutti K."/>
            <person name="Haridas S."/>
            <person name="Pangalinan J."/>
            <person name="Salamov A.A."/>
            <person name="Simmons B.A."/>
            <person name="Magnuson J.K."/>
            <person name="Chen J."/>
            <person name="Drula E."/>
            <person name="Henrissat B."/>
            <person name="Wiebenga A."/>
            <person name="Lubbers R.J."/>
            <person name="Gomes A.C."/>
            <person name="Macurrencykelacurrency M.R."/>
            <person name="Stajich J."/>
            <person name="Grigoriev I.V."/>
            <person name="Mortensen U.H."/>
            <person name="De Vries R.P."/>
            <person name="Baker S.E."/>
            <person name="Andersen M.R."/>
        </authorList>
    </citation>
    <scope>NUCLEOTIDE SEQUENCE [LARGE SCALE GENOMIC DNA]</scope>
    <source>
        <strain evidence="8 9">CBS 449.75</strain>
    </source>
</reference>
<feature type="domain" description="Rhodopsin" evidence="7">
    <location>
        <begin position="26"/>
        <end position="266"/>
    </location>
</feature>
<feature type="transmembrane region" description="Helical" evidence="6">
    <location>
        <begin position="38"/>
        <end position="58"/>
    </location>
</feature>
<protein>
    <recommendedName>
        <fullName evidence="7">Rhodopsin domain-containing protein</fullName>
    </recommendedName>
</protein>
<evidence type="ECO:0000313" key="9">
    <source>
        <dbReference type="Proteomes" id="UP001610432"/>
    </source>
</evidence>
<dbReference type="RefSeq" id="XP_070885473.1">
    <property type="nucleotide sequence ID" value="XM_071029260.1"/>
</dbReference>
<evidence type="ECO:0000256" key="3">
    <source>
        <dbReference type="ARBA" id="ARBA00022989"/>
    </source>
</evidence>
<dbReference type="GeneID" id="98144332"/>
<comment type="caution">
    <text evidence="8">The sequence shown here is derived from an EMBL/GenBank/DDBJ whole genome shotgun (WGS) entry which is preliminary data.</text>
</comment>
<keyword evidence="3 6" id="KW-1133">Transmembrane helix</keyword>
<accession>A0ABR4LPP0</accession>
<proteinExistence type="inferred from homology"/>
<dbReference type="Pfam" id="PF20684">
    <property type="entry name" value="Fung_rhodopsin"/>
    <property type="match status" value="1"/>
</dbReference>
<evidence type="ECO:0000259" key="7">
    <source>
        <dbReference type="Pfam" id="PF20684"/>
    </source>
</evidence>
<feature type="transmembrane region" description="Helical" evidence="6">
    <location>
        <begin position="206"/>
        <end position="228"/>
    </location>
</feature>
<comment type="subcellular location">
    <subcellularLocation>
        <location evidence="1">Membrane</location>
        <topology evidence="1">Multi-pass membrane protein</topology>
    </subcellularLocation>
</comment>
<keyword evidence="4 6" id="KW-0472">Membrane</keyword>
<dbReference type="EMBL" id="JBFXLQ010000024">
    <property type="protein sequence ID" value="KAL2866494.1"/>
    <property type="molecule type" value="Genomic_DNA"/>
</dbReference>
<sequence length="300" mass="33925">MRVASTATVLAVEWVLLGLCLALIVARLHLRLFLQHKQLILSDYLICLAWLSGTWQAAADIAVMRLGFLKASTTWFDPQTDTNNLSSIQKVVFMAWIPLLLTQYLNKFALLTFLFNIIPTQIRSFYLLLWTVTIFSGLSYIASILTLFLICVPIRGNRSNFWFCGIQKQLNFFTITWVLHFASDIMIFILPLFIFRTLHLDWKKKLGLYATFGFGLVSISAALVRFIVVFQTFPSVHTTTLELWCAIDSYVGTMAACLPSLRPYLNLENFTTRQVHNARNAVIGSCSHPSSMPIPGGNSV</sequence>
<dbReference type="PANTHER" id="PTHR33048">
    <property type="entry name" value="PTH11-LIKE INTEGRAL MEMBRANE PROTEIN (AFU_ORTHOLOGUE AFUA_5G11245)"/>
    <property type="match status" value="1"/>
</dbReference>